<comment type="caution">
    <text evidence="11">The sequence shown here is derived from an EMBL/GenBank/DDBJ whole genome shotgun (WGS) entry which is preliminary data.</text>
</comment>
<dbReference type="Proteomes" id="UP001320831">
    <property type="component" value="Unassembled WGS sequence"/>
</dbReference>
<keyword evidence="3" id="KW-1003">Cell membrane</keyword>
<name>A0ABT2LK40_9HYPH</name>
<dbReference type="InterPro" id="IPR055348">
    <property type="entry name" value="DctQ"/>
</dbReference>
<evidence type="ECO:0000256" key="6">
    <source>
        <dbReference type="ARBA" id="ARBA00022989"/>
    </source>
</evidence>
<sequence length="191" mass="21367">MADSKQPIRGTGEAVELEVGEIRGAVPEAGMLGRWIDRGGIIFATGFLVSMAILIFEIFMRYVLTAPTLWAHETTIFLCAIAFVYGGLYTASHDRHIRVVLIYDAVGPRARKVLNLLISLVCFCSAAFFAYASWVMVQRAVWAPGGEIRFERTGSAWNPPTPALLKLFLLATLIVMCIQFLILFYNYARRR</sequence>
<comment type="similarity">
    <text evidence="8 9">Belongs to the TRAP transporter small permease family.</text>
</comment>
<reference evidence="11 12" key="1">
    <citation type="submission" date="2022-09" db="EMBL/GenBank/DDBJ databases">
        <title>Chelativorans salina sp. nov., a novel slightly halophilic bacterium isolated from a saline lake sediment enrichment.</title>
        <authorList>
            <person name="Gao L."/>
            <person name="Fang B.-Z."/>
            <person name="Li W.-J."/>
        </authorList>
    </citation>
    <scope>NUCLEOTIDE SEQUENCE [LARGE SCALE GENOMIC DNA]</scope>
    <source>
        <strain evidence="11 12">EGI FJ00035</strain>
    </source>
</reference>
<accession>A0ABT2LK40</accession>
<organism evidence="11 12">
    <name type="scientific">Chelativorans salis</name>
    <dbReference type="NCBI Taxonomy" id="2978478"/>
    <lineage>
        <taxon>Bacteria</taxon>
        <taxon>Pseudomonadati</taxon>
        <taxon>Pseudomonadota</taxon>
        <taxon>Alphaproteobacteria</taxon>
        <taxon>Hyphomicrobiales</taxon>
        <taxon>Phyllobacteriaceae</taxon>
        <taxon>Chelativorans</taxon>
    </lineage>
</organism>
<comment type="function">
    <text evidence="9">Part of the tripartite ATP-independent periplasmic (TRAP) transport system.</text>
</comment>
<dbReference type="PANTHER" id="PTHR35011:SF2">
    <property type="entry name" value="2,3-DIKETO-L-GULONATE TRAP TRANSPORTER SMALL PERMEASE PROTEIN YIAM"/>
    <property type="match status" value="1"/>
</dbReference>
<comment type="subunit">
    <text evidence="9">The complex comprises the extracytoplasmic solute receptor protein and the two transmembrane proteins.</text>
</comment>
<keyword evidence="7 9" id="KW-0472">Membrane</keyword>
<dbReference type="InterPro" id="IPR007387">
    <property type="entry name" value="TRAP_DctQ"/>
</dbReference>
<feature type="domain" description="Tripartite ATP-independent periplasmic transporters DctQ component" evidence="10">
    <location>
        <begin position="51"/>
        <end position="186"/>
    </location>
</feature>
<comment type="subcellular location">
    <subcellularLocation>
        <location evidence="1 9">Cell inner membrane</location>
        <topology evidence="1 9">Multi-pass membrane protein</topology>
    </subcellularLocation>
</comment>
<evidence type="ECO:0000256" key="2">
    <source>
        <dbReference type="ARBA" id="ARBA00022448"/>
    </source>
</evidence>
<keyword evidence="4 9" id="KW-0997">Cell inner membrane</keyword>
<dbReference type="RefSeq" id="WP_260900099.1">
    <property type="nucleotide sequence ID" value="NZ_JAOCZP010000001.1"/>
</dbReference>
<feature type="transmembrane region" description="Helical" evidence="9">
    <location>
        <begin position="113"/>
        <end position="134"/>
    </location>
</feature>
<keyword evidence="12" id="KW-1185">Reference proteome</keyword>
<evidence type="ECO:0000256" key="8">
    <source>
        <dbReference type="ARBA" id="ARBA00038436"/>
    </source>
</evidence>
<evidence type="ECO:0000313" key="11">
    <source>
        <dbReference type="EMBL" id="MCT7373773.1"/>
    </source>
</evidence>
<keyword evidence="5 9" id="KW-0812">Transmembrane</keyword>
<feature type="transmembrane region" description="Helical" evidence="9">
    <location>
        <begin position="41"/>
        <end position="64"/>
    </location>
</feature>
<protein>
    <recommendedName>
        <fullName evidence="9">TRAP transporter small permease protein</fullName>
    </recommendedName>
</protein>
<dbReference type="PANTHER" id="PTHR35011">
    <property type="entry name" value="2,3-DIKETO-L-GULONATE TRAP TRANSPORTER SMALL PERMEASE PROTEIN YIAM"/>
    <property type="match status" value="1"/>
</dbReference>
<evidence type="ECO:0000259" key="10">
    <source>
        <dbReference type="Pfam" id="PF04290"/>
    </source>
</evidence>
<gene>
    <name evidence="11" type="ORF">N5A92_01780</name>
</gene>
<proteinExistence type="inferred from homology"/>
<feature type="transmembrane region" description="Helical" evidence="9">
    <location>
        <begin position="167"/>
        <end position="188"/>
    </location>
</feature>
<dbReference type="EMBL" id="JAOCZP010000001">
    <property type="protein sequence ID" value="MCT7373773.1"/>
    <property type="molecule type" value="Genomic_DNA"/>
</dbReference>
<feature type="transmembrane region" description="Helical" evidence="9">
    <location>
        <begin position="70"/>
        <end position="92"/>
    </location>
</feature>
<keyword evidence="6 9" id="KW-1133">Transmembrane helix</keyword>
<evidence type="ECO:0000256" key="9">
    <source>
        <dbReference type="RuleBase" id="RU369079"/>
    </source>
</evidence>
<evidence type="ECO:0000256" key="5">
    <source>
        <dbReference type="ARBA" id="ARBA00022692"/>
    </source>
</evidence>
<keyword evidence="2 9" id="KW-0813">Transport</keyword>
<evidence type="ECO:0000313" key="12">
    <source>
        <dbReference type="Proteomes" id="UP001320831"/>
    </source>
</evidence>
<dbReference type="Pfam" id="PF04290">
    <property type="entry name" value="DctQ"/>
    <property type="match status" value="1"/>
</dbReference>
<evidence type="ECO:0000256" key="3">
    <source>
        <dbReference type="ARBA" id="ARBA00022475"/>
    </source>
</evidence>
<evidence type="ECO:0000256" key="4">
    <source>
        <dbReference type="ARBA" id="ARBA00022519"/>
    </source>
</evidence>
<evidence type="ECO:0000256" key="7">
    <source>
        <dbReference type="ARBA" id="ARBA00023136"/>
    </source>
</evidence>
<evidence type="ECO:0000256" key="1">
    <source>
        <dbReference type="ARBA" id="ARBA00004429"/>
    </source>
</evidence>